<dbReference type="NCBIfam" id="NF004476">
    <property type="entry name" value="PRK05813.1"/>
    <property type="match status" value="1"/>
</dbReference>
<keyword evidence="1 2" id="KW-0238">DNA-binding</keyword>
<organism evidence="3 4">
    <name type="scientific">Candidatus Monoglobus merdigallinarum</name>
    <dbReference type="NCBI Taxonomy" id="2838698"/>
    <lineage>
        <taxon>Bacteria</taxon>
        <taxon>Bacillati</taxon>
        <taxon>Bacillota</taxon>
        <taxon>Clostridia</taxon>
        <taxon>Monoglobales</taxon>
        <taxon>Monoglobaceae</taxon>
        <taxon>Monoglobus</taxon>
    </lineage>
</organism>
<sequence length="216" mass="24983">MINSFRESSNYNNNIVTLHGTVTGEPEISHELYGEKYYNIELKVRRLSSRKDYIPITISEKLIRAFWPVPGDFVKITGQYRSYNNYTGVGNKLILTVFAKSIKYLSKEQFDETDINPNQIYLNGYLCKKPTYRTTPSNREISDILIAVNRFYNKSDYIPCIAWGINAQFAKDLEVGTNIIINGRIQSREYQKKLNEFETLNKTAYEVSITTLELGT</sequence>
<dbReference type="AlphaFoldDB" id="A0A9D1PR45"/>
<proteinExistence type="predicted"/>
<dbReference type="GO" id="GO:0003697">
    <property type="term" value="F:single-stranded DNA binding"/>
    <property type="evidence" value="ECO:0007669"/>
    <property type="project" value="InterPro"/>
</dbReference>
<dbReference type="CDD" id="cd04496">
    <property type="entry name" value="SSB_OBF"/>
    <property type="match status" value="1"/>
</dbReference>
<reference evidence="3" key="1">
    <citation type="journal article" date="2021" name="PeerJ">
        <title>Extensive microbial diversity within the chicken gut microbiome revealed by metagenomics and culture.</title>
        <authorList>
            <person name="Gilroy R."/>
            <person name="Ravi A."/>
            <person name="Getino M."/>
            <person name="Pursley I."/>
            <person name="Horton D.L."/>
            <person name="Alikhan N.F."/>
            <person name="Baker D."/>
            <person name="Gharbi K."/>
            <person name="Hall N."/>
            <person name="Watson M."/>
            <person name="Adriaenssens E.M."/>
            <person name="Foster-Nyarko E."/>
            <person name="Jarju S."/>
            <person name="Secka A."/>
            <person name="Antonio M."/>
            <person name="Oren A."/>
            <person name="Chaudhuri R.R."/>
            <person name="La Ragione R."/>
            <person name="Hildebrand F."/>
            <person name="Pallen M.J."/>
        </authorList>
    </citation>
    <scope>NUCLEOTIDE SEQUENCE</scope>
    <source>
        <strain evidence="3">5790</strain>
    </source>
</reference>
<name>A0A9D1PR45_9FIRM</name>
<accession>A0A9D1PR45</accession>
<evidence type="ECO:0000313" key="3">
    <source>
        <dbReference type="EMBL" id="HIV85334.1"/>
    </source>
</evidence>
<dbReference type="Pfam" id="PF00436">
    <property type="entry name" value="SSB"/>
    <property type="match status" value="1"/>
</dbReference>
<dbReference type="EMBL" id="DXIJ01000016">
    <property type="protein sequence ID" value="HIV85334.1"/>
    <property type="molecule type" value="Genomic_DNA"/>
</dbReference>
<gene>
    <name evidence="3" type="ORF">H9900_00820</name>
</gene>
<protein>
    <submittedName>
        <fullName evidence="3">Single-stranded DNA-binding protein</fullName>
    </submittedName>
</protein>
<dbReference type="SUPFAM" id="SSF50249">
    <property type="entry name" value="Nucleic acid-binding proteins"/>
    <property type="match status" value="1"/>
</dbReference>
<evidence type="ECO:0000256" key="2">
    <source>
        <dbReference type="PROSITE-ProRule" id="PRU00252"/>
    </source>
</evidence>
<dbReference type="InterPro" id="IPR000424">
    <property type="entry name" value="Primosome_PriB/ssb"/>
</dbReference>
<dbReference type="Gene3D" id="2.40.50.140">
    <property type="entry name" value="Nucleic acid-binding proteins"/>
    <property type="match status" value="2"/>
</dbReference>
<reference evidence="3" key="2">
    <citation type="submission" date="2021-04" db="EMBL/GenBank/DDBJ databases">
        <authorList>
            <person name="Gilroy R."/>
        </authorList>
    </citation>
    <scope>NUCLEOTIDE SEQUENCE</scope>
    <source>
        <strain evidence="3">5790</strain>
    </source>
</reference>
<evidence type="ECO:0000313" key="4">
    <source>
        <dbReference type="Proteomes" id="UP000824162"/>
    </source>
</evidence>
<dbReference type="InterPro" id="IPR012340">
    <property type="entry name" value="NA-bd_OB-fold"/>
</dbReference>
<dbReference type="PROSITE" id="PS50935">
    <property type="entry name" value="SSB"/>
    <property type="match status" value="2"/>
</dbReference>
<evidence type="ECO:0000256" key="1">
    <source>
        <dbReference type="ARBA" id="ARBA00023125"/>
    </source>
</evidence>
<comment type="caution">
    <text evidence="3">The sequence shown here is derived from an EMBL/GenBank/DDBJ whole genome shotgun (WGS) entry which is preliminary data.</text>
</comment>
<dbReference type="Proteomes" id="UP000824162">
    <property type="component" value="Unassembled WGS sequence"/>
</dbReference>